<dbReference type="Gene3D" id="2.20.25.420">
    <property type="entry name" value="ZPR1, zinc finger domain"/>
    <property type="match status" value="2"/>
</dbReference>
<evidence type="ECO:0000259" key="6">
    <source>
        <dbReference type="SMART" id="SM00709"/>
    </source>
</evidence>
<feature type="compositionally biased region" description="Low complexity" evidence="5">
    <location>
        <begin position="246"/>
        <end position="256"/>
    </location>
</feature>
<accession>A0A7S2RBP4</accession>
<dbReference type="Pfam" id="PF03367">
    <property type="entry name" value="Zn_ribbon_ZPR1"/>
    <property type="match status" value="2"/>
</dbReference>
<dbReference type="InterPro" id="IPR056180">
    <property type="entry name" value="ZPR1_jr_dom"/>
</dbReference>
<comment type="similarity">
    <text evidence="1">Belongs to the ZPR1 family.</text>
</comment>
<dbReference type="Pfam" id="PF22794">
    <property type="entry name" value="jr-ZPR1"/>
    <property type="match status" value="2"/>
</dbReference>
<dbReference type="Gene3D" id="2.60.120.1040">
    <property type="entry name" value="ZPR1, A/B domain"/>
    <property type="match status" value="2"/>
</dbReference>
<feature type="domain" description="Zinc finger ZPR1-type" evidence="6">
    <location>
        <begin position="294"/>
        <end position="465"/>
    </location>
</feature>
<dbReference type="PANTHER" id="PTHR10876">
    <property type="entry name" value="ZINC FINGER PROTEIN ZPR1"/>
    <property type="match status" value="1"/>
</dbReference>
<proteinExistence type="inferred from homology"/>
<evidence type="ECO:0000256" key="1">
    <source>
        <dbReference type="ARBA" id="ARBA00008354"/>
    </source>
</evidence>
<dbReference type="PANTHER" id="PTHR10876:SF0">
    <property type="entry name" value="ZINC FINGER PROTEIN ZPR1"/>
    <property type="match status" value="1"/>
</dbReference>
<dbReference type="EMBL" id="HBHK01002829">
    <property type="protein sequence ID" value="CAD9666364.1"/>
    <property type="molecule type" value="Transcribed_RNA"/>
</dbReference>
<dbReference type="InterPro" id="IPR040141">
    <property type="entry name" value="ZPR1"/>
</dbReference>
<dbReference type="SMART" id="SM00709">
    <property type="entry name" value="Zpr1"/>
    <property type="match status" value="2"/>
</dbReference>
<name>A0A7S2RBP4_9STRA</name>
<dbReference type="InterPro" id="IPR042452">
    <property type="entry name" value="ZPR1_Znf1/2"/>
</dbReference>
<evidence type="ECO:0000256" key="5">
    <source>
        <dbReference type="SAM" id="MobiDB-lite"/>
    </source>
</evidence>
<keyword evidence="3" id="KW-0863">Zinc-finger</keyword>
<keyword evidence="4" id="KW-0862">Zinc</keyword>
<keyword evidence="2" id="KW-0479">Metal-binding</keyword>
<reference evidence="7" key="1">
    <citation type="submission" date="2021-01" db="EMBL/GenBank/DDBJ databases">
        <authorList>
            <person name="Corre E."/>
            <person name="Pelletier E."/>
            <person name="Niang G."/>
            <person name="Scheremetjew M."/>
            <person name="Finn R."/>
            <person name="Kale V."/>
            <person name="Holt S."/>
            <person name="Cochrane G."/>
            <person name="Meng A."/>
            <person name="Brown T."/>
            <person name="Cohen L."/>
        </authorList>
    </citation>
    <scope>NUCLEOTIDE SEQUENCE</scope>
    <source>
        <strain evidence="7">NY070348D</strain>
    </source>
</reference>
<dbReference type="FunFam" id="2.60.120.1040:FF:000003">
    <property type="entry name" value="Zinc finger protein zpr1"/>
    <property type="match status" value="1"/>
</dbReference>
<sequence>MTMSEGIQNTVDNSSTDMETQDQVNQNGANNDVLFPKIGQVVEDDEMMPTSVESLCMNCHEKGTTRLLFTTIPFFKEIVLMSFRCEHCGYSNNEVQPASAVQDRGCKYTVTITNKQDMDRNIVKSDTAVFHVKELDFQIDSGKGVLTTLEGLLREAMNELKESQDVRRDQSPEIAAKVDAFVAKLALILCGVSFPFTVVLEDPSGNSFIENPHAPNRDPNLRFEEFVRTKEQNKKLGLHLEEYENDTATAETTTPEATDKQGGFHEPVGSTMGRSDHETADSTLMEKEVYELPSDCPNCGSRGTSKTCLTDLPFFKEIIIMAFTCEMCGYKTNEIKGGGAIPDKGKVIRLKILKKDPNNPKVWDDDMKRDLVKSNSAGFDIPELGIEVTQGSLGGMYTTVEGILNLAKDKLFEGQAAEFLSGDSAVTSRKSKFQELEEKFLSLLAGEMDFTIELRDPLANSYIYSPTAPEPEERLTEETYERTFQENEDLGLNDMCTEGYETIPAPGDKPIPPTPPQVVGVNLDDGAFEGPFETFQGARPHKVFRLGKRGLGYYTDLTNAQSVAHEKMKNLQVGGTATHPHDVVAPK</sequence>
<dbReference type="AlphaFoldDB" id="A0A7S2RBP4"/>
<dbReference type="NCBIfam" id="TIGR00310">
    <property type="entry name" value="ZPR1_znf"/>
    <property type="match status" value="2"/>
</dbReference>
<feature type="region of interest" description="Disordered" evidence="5">
    <location>
        <begin position="1"/>
        <end position="30"/>
    </location>
</feature>
<dbReference type="FunFam" id="2.20.25.420:FF:000002">
    <property type="entry name" value="Zinc finger protein ZPR1"/>
    <property type="match status" value="1"/>
</dbReference>
<gene>
    <name evidence="7" type="ORF">QSP1433_LOCUS1690</name>
</gene>
<dbReference type="GO" id="GO:0008270">
    <property type="term" value="F:zinc ion binding"/>
    <property type="evidence" value="ECO:0007669"/>
    <property type="project" value="UniProtKB-KW"/>
</dbReference>
<dbReference type="InterPro" id="IPR042451">
    <property type="entry name" value="ZPR1_A/B_dom"/>
</dbReference>
<dbReference type="InterPro" id="IPR004457">
    <property type="entry name" value="Znf_ZPR1"/>
</dbReference>
<evidence type="ECO:0000256" key="2">
    <source>
        <dbReference type="ARBA" id="ARBA00022723"/>
    </source>
</evidence>
<organism evidence="7">
    <name type="scientific">Mucochytrium quahogii</name>
    <dbReference type="NCBI Taxonomy" id="96639"/>
    <lineage>
        <taxon>Eukaryota</taxon>
        <taxon>Sar</taxon>
        <taxon>Stramenopiles</taxon>
        <taxon>Bigyra</taxon>
        <taxon>Labyrinthulomycetes</taxon>
        <taxon>Thraustochytrida</taxon>
        <taxon>Thraustochytriidae</taxon>
        <taxon>Mucochytrium</taxon>
    </lineage>
</organism>
<feature type="region of interest" description="Disordered" evidence="5">
    <location>
        <begin position="244"/>
        <end position="278"/>
    </location>
</feature>
<protein>
    <recommendedName>
        <fullName evidence="6">Zinc finger ZPR1-type domain-containing protein</fullName>
    </recommendedName>
</protein>
<dbReference type="FunFam" id="2.60.120.1040:FF:000006">
    <property type="entry name" value="Zinc finger protein zpr1"/>
    <property type="match status" value="1"/>
</dbReference>
<dbReference type="FunFam" id="2.20.25.420:FF:000001">
    <property type="entry name" value="Zinc finger protein ZPR1"/>
    <property type="match status" value="1"/>
</dbReference>
<evidence type="ECO:0000256" key="3">
    <source>
        <dbReference type="ARBA" id="ARBA00022771"/>
    </source>
</evidence>
<feature type="domain" description="Zinc finger ZPR1-type" evidence="6">
    <location>
        <begin position="54"/>
        <end position="211"/>
    </location>
</feature>
<evidence type="ECO:0000256" key="4">
    <source>
        <dbReference type="ARBA" id="ARBA00022833"/>
    </source>
</evidence>
<dbReference type="GO" id="GO:0005634">
    <property type="term" value="C:nucleus"/>
    <property type="evidence" value="ECO:0007669"/>
    <property type="project" value="TreeGrafter"/>
</dbReference>
<evidence type="ECO:0000313" key="7">
    <source>
        <dbReference type="EMBL" id="CAD9666364.1"/>
    </source>
</evidence>